<reference evidence="1 2" key="1">
    <citation type="submission" date="2015-10" db="EMBL/GenBank/DDBJ databases">
        <title>Candidatus Desulfofervidus auxilii, a hydrogenotrophic sulfate-reducing bacterium involved in the thermophilic anaerobic oxidation of methane.</title>
        <authorList>
            <person name="Krukenberg V."/>
            <person name="Richter M."/>
            <person name="Wegener G."/>
        </authorList>
    </citation>
    <scope>NUCLEOTIDE SEQUENCE [LARGE SCALE GENOMIC DNA]</scope>
    <source>
        <strain evidence="1 2">HS1</strain>
    </source>
</reference>
<keyword evidence="2" id="KW-1185">Reference proteome</keyword>
<dbReference type="Proteomes" id="UP000070560">
    <property type="component" value="Chromosome"/>
</dbReference>
<accession>A0A7U4QMQ7</accession>
<proteinExistence type="predicted"/>
<dbReference type="AlphaFoldDB" id="A0A7U4QMQ7"/>
<name>A0A7U4QMQ7_DESA2</name>
<sequence>MGFINERIFILKFAATTYKESETNNTLTLPSNTNDF</sequence>
<protein>
    <submittedName>
        <fullName evidence="1">Uncharacterized protein</fullName>
    </submittedName>
</protein>
<gene>
    <name evidence="1" type="ORF">HS1_002405</name>
</gene>
<organism evidence="1 2">
    <name type="scientific">Desulfofervidus auxilii</name>
    <dbReference type="NCBI Taxonomy" id="1621989"/>
    <lineage>
        <taxon>Bacteria</taxon>
        <taxon>Pseudomonadati</taxon>
        <taxon>Thermodesulfobacteriota</taxon>
        <taxon>Candidatus Desulfofervidia</taxon>
        <taxon>Candidatus Desulfofervidales</taxon>
        <taxon>Candidatus Desulfofervidaceae</taxon>
        <taxon>Candidatus Desulfofervidus</taxon>
    </lineage>
</organism>
<dbReference type="EMBL" id="CP013015">
    <property type="protein sequence ID" value="AMM42187.1"/>
    <property type="molecule type" value="Genomic_DNA"/>
</dbReference>
<dbReference type="KEGG" id="daw:HS1_002405"/>
<evidence type="ECO:0000313" key="2">
    <source>
        <dbReference type="Proteomes" id="UP000070560"/>
    </source>
</evidence>
<evidence type="ECO:0000313" key="1">
    <source>
        <dbReference type="EMBL" id="AMM42187.1"/>
    </source>
</evidence>